<evidence type="ECO:0000313" key="4">
    <source>
        <dbReference type="Proteomes" id="UP001604335"/>
    </source>
</evidence>
<organism evidence="3 4">
    <name type="scientific">Limnothrix redekei LRLZ20PSL1</name>
    <dbReference type="NCBI Taxonomy" id="3112953"/>
    <lineage>
        <taxon>Bacteria</taxon>
        <taxon>Bacillati</taxon>
        <taxon>Cyanobacteriota</taxon>
        <taxon>Cyanophyceae</taxon>
        <taxon>Pseudanabaenales</taxon>
        <taxon>Pseudanabaenaceae</taxon>
        <taxon>Limnothrix</taxon>
    </lineage>
</organism>
<protein>
    <recommendedName>
        <fullName evidence="5">DUF4034 domain-containing protein</fullName>
    </recommendedName>
</protein>
<evidence type="ECO:0000313" key="3">
    <source>
        <dbReference type="EMBL" id="MFG3817110.1"/>
    </source>
</evidence>
<dbReference type="EMBL" id="JAZAQF010000028">
    <property type="protein sequence ID" value="MFG3817110.1"/>
    <property type="molecule type" value="Genomic_DNA"/>
</dbReference>
<evidence type="ECO:0000256" key="1">
    <source>
        <dbReference type="SAM" id="MobiDB-lite"/>
    </source>
</evidence>
<evidence type="ECO:0008006" key="5">
    <source>
        <dbReference type="Google" id="ProtNLM"/>
    </source>
</evidence>
<feature type="region of interest" description="Disordered" evidence="1">
    <location>
        <begin position="1"/>
        <end position="44"/>
    </location>
</feature>
<feature type="transmembrane region" description="Helical" evidence="2">
    <location>
        <begin position="56"/>
        <end position="76"/>
    </location>
</feature>
<name>A0ABW7C7E7_9CYAN</name>
<dbReference type="RefSeq" id="WP_393011185.1">
    <property type="nucleotide sequence ID" value="NZ_JAZAQF010000028.1"/>
</dbReference>
<sequence>MIWKRTQPPESPSPQVARSTPSPSSTLSSSPASTTTSTTSTTSTAALSRSLRRLQWLGHFTNGAIALIAIGGIVLLQQATIKRAPQGLEDPVLAQDRTRTQLQLAARMPSLGFDNLLANWAFLSYLQYFGDTEVRQATGYTANEDYFELMTLRDPRFTTLAPFISAGVAYYAGKPEKSVALMTRMTDVLDPKHQPDAFWVWRFKAFDQYLLLNDIPATVASLEMAGRWAAMTSKYRRVAPFFQETADFLRQDPNTLAVRFYAWNEVYQAAVDRLVIQRAEQELLAMGAKRGQRLPNGRSQFLPPPGVAER</sequence>
<evidence type="ECO:0000256" key="2">
    <source>
        <dbReference type="SAM" id="Phobius"/>
    </source>
</evidence>
<keyword evidence="2" id="KW-0812">Transmembrane</keyword>
<accession>A0ABW7C7E7</accession>
<reference evidence="4" key="1">
    <citation type="journal article" date="2024" name="Algal Res.">
        <title>Biochemical, toxicological and genomic investigation of a high-biomass producing Limnothrix strain isolated from Italian shallow drinking water reservoir.</title>
        <authorList>
            <person name="Simonazzi M."/>
            <person name="Shishido T.K."/>
            <person name="Delbaje E."/>
            <person name="Wahlsten M."/>
            <person name="Fewer D.P."/>
            <person name="Sivonen K."/>
            <person name="Pezzolesi L."/>
            <person name="Pistocchi R."/>
        </authorList>
    </citation>
    <scope>NUCLEOTIDE SEQUENCE [LARGE SCALE GENOMIC DNA]</scope>
    <source>
        <strain evidence="4">LRLZ20PSL1</strain>
    </source>
</reference>
<dbReference type="Proteomes" id="UP001604335">
    <property type="component" value="Unassembled WGS sequence"/>
</dbReference>
<gene>
    <name evidence="3" type="ORF">VPK24_05635</name>
</gene>
<comment type="caution">
    <text evidence="3">The sequence shown here is derived from an EMBL/GenBank/DDBJ whole genome shotgun (WGS) entry which is preliminary data.</text>
</comment>
<proteinExistence type="predicted"/>
<keyword evidence="2" id="KW-1133">Transmembrane helix</keyword>
<feature type="compositionally biased region" description="Low complexity" evidence="1">
    <location>
        <begin position="17"/>
        <end position="44"/>
    </location>
</feature>
<keyword evidence="4" id="KW-1185">Reference proteome</keyword>
<keyword evidence="2" id="KW-0472">Membrane</keyword>